<dbReference type="PANTHER" id="PTHR30024:SF47">
    <property type="entry name" value="TAURINE-BINDING PERIPLASMIC PROTEIN"/>
    <property type="match status" value="1"/>
</dbReference>
<dbReference type="GO" id="GO:0042597">
    <property type="term" value="C:periplasmic space"/>
    <property type="evidence" value="ECO:0007669"/>
    <property type="project" value="UniProtKB-SubCell"/>
</dbReference>
<name>A0A1T1HFW1_OCELI</name>
<dbReference type="STRING" id="966.BTA35_0204440"/>
<dbReference type="Gene3D" id="3.40.190.10">
    <property type="entry name" value="Periplasmic binding protein-like II"/>
    <property type="match status" value="2"/>
</dbReference>
<dbReference type="Pfam" id="PF13379">
    <property type="entry name" value="NMT1_2"/>
    <property type="match status" value="1"/>
</dbReference>
<comment type="caution">
    <text evidence="5">The sequence shown here is derived from an EMBL/GenBank/DDBJ whole genome shotgun (WGS) entry which is preliminary data.</text>
</comment>
<proteinExistence type="inferred from homology"/>
<evidence type="ECO:0000256" key="3">
    <source>
        <dbReference type="ARBA" id="ARBA00022729"/>
    </source>
</evidence>
<evidence type="ECO:0008006" key="7">
    <source>
        <dbReference type="Google" id="ProtNLM"/>
    </source>
</evidence>
<feature type="transmembrane region" description="Helical" evidence="4">
    <location>
        <begin position="20"/>
        <end position="38"/>
    </location>
</feature>
<evidence type="ECO:0000256" key="1">
    <source>
        <dbReference type="ARBA" id="ARBA00004418"/>
    </source>
</evidence>
<keyword evidence="4" id="KW-0472">Membrane</keyword>
<gene>
    <name evidence="5" type="ORF">BTA35_0204440</name>
</gene>
<comment type="similarity">
    <text evidence="2">Belongs to the bacterial solute-binding protein SsuA/TauA family.</text>
</comment>
<dbReference type="EMBL" id="MTSD02000001">
    <property type="protein sequence ID" value="OOV88733.1"/>
    <property type="molecule type" value="Genomic_DNA"/>
</dbReference>
<organism evidence="5 6">
    <name type="scientific">Oceanospirillum linum</name>
    <dbReference type="NCBI Taxonomy" id="966"/>
    <lineage>
        <taxon>Bacteria</taxon>
        <taxon>Pseudomonadati</taxon>
        <taxon>Pseudomonadota</taxon>
        <taxon>Gammaproteobacteria</taxon>
        <taxon>Oceanospirillales</taxon>
        <taxon>Oceanospirillaceae</taxon>
        <taxon>Oceanospirillum</taxon>
    </lineage>
</organism>
<reference evidence="5" key="1">
    <citation type="submission" date="2017-02" db="EMBL/GenBank/DDBJ databases">
        <title>Draft Genome Sequence of the Salt Water Bacterium Oceanospirillum linum ATCC 11336.</title>
        <authorList>
            <person name="Trachtenberg A.M."/>
            <person name="Carney J.G."/>
            <person name="Linnane J.D."/>
            <person name="Rheaume B.A."/>
            <person name="Pitts N.L."/>
            <person name="Mykles D.L."/>
            <person name="Maclea K.S."/>
        </authorList>
    </citation>
    <scope>NUCLEOTIDE SEQUENCE [LARGE SCALE GENOMIC DNA]</scope>
    <source>
        <strain evidence="5">ATCC 11336</strain>
    </source>
</reference>
<evidence type="ECO:0000256" key="2">
    <source>
        <dbReference type="ARBA" id="ARBA00010742"/>
    </source>
</evidence>
<dbReference type="Proteomes" id="UP000190064">
    <property type="component" value="Unassembled WGS sequence"/>
</dbReference>
<evidence type="ECO:0000313" key="5">
    <source>
        <dbReference type="EMBL" id="OOV88733.1"/>
    </source>
</evidence>
<evidence type="ECO:0000313" key="6">
    <source>
        <dbReference type="Proteomes" id="UP000190064"/>
    </source>
</evidence>
<keyword evidence="3" id="KW-0732">Signal</keyword>
<keyword evidence="4" id="KW-0812">Transmembrane</keyword>
<keyword evidence="6" id="KW-1185">Reference proteome</keyword>
<accession>A0A1T1HFW1</accession>
<sequence length="338" mass="37532">MKVSLPFFSVRPLVGFGRQVVMAILPAFLFLTLLFLQGCEQTHPPLKVGTNIWPGYESLYIARDKQFINPEQVSLTESVNATQVLRAFKAGQLDVAALTMDEALTLQASVRDLRVIAVMDFSHGADVLIAKPGIKTLQELSGRTLIVEKSAVGAIIMQSALDKAGLEKYEISVRNAPVNEHLKLWQDEAVAGVVTFEPFKSLLTLEGGHVLFDSSEIPGRVMDVLVVHEETARNRPDQLRHLLAGHFRALTFMAENRAESASIMSERLKIPPYQVLSSFESIRIPDLEENRNLLGESGGFKQQIFQLKQMMLNTGLLSQKISIGDDFLTDSFLPRADE</sequence>
<dbReference type="PANTHER" id="PTHR30024">
    <property type="entry name" value="ALIPHATIC SULFONATES-BINDING PROTEIN-RELATED"/>
    <property type="match status" value="1"/>
</dbReference>
<protein>
    <recommendedName>
        <fullName evidence="7">SsuA/THI5-like domain-containing protein</fullName>
    </recommendedName>
</protein>
<keyword evidence="4" id="KW-1133">Transmembrane helix</keyword>
<dbReference type="AlphaFoldDB" id="A0A1T1HFW1"/>
<evidence type="ECO:0000256" key="4">
    <source>
        <dbReference type="SAM" id="Phobius"/>
    </source>
</evidence>
<dbReference type="SUPFAM" id="SSF53850">
    <property type="entry name" value="Periplasmic binding protein-like II"/>
    <property type="match status" value="1"/>
</dbReference>
<comment type="subcellular location">
    <subcellularLocation>
        <location evidence="1">Periplasm</location>
    </subcellularLocation>
</comment>